<proteinExistence type="predicted"/>
<dbReference type="Gene3D" id="3.40.50.10540">
    <property type="entry name" value="Crotonobetainyl-coa:carnitine coa-transferase, domain 1"/>
    <property type="match status" value="1"/>
</dbReference>
<dbReference type="Pfam" id="PF02515">
    <property type="entry name" value="CoA_transf_3"/>
    <property type="match status" value="1"/>
</dbReference>
<dbReference type="PANTHER" id="PTHR48207">
    <property type="entry name" value="SUCCINATE--HYDROXYMETHYLGLUTARATE COA-TRANSFERASE"/>
    <property type="match status" value="1"/>
</dbReference>
<dbReference type="Gene3D" id="3.30.1540.10">
    <property type="entry name" value="formyl-coa transferase, domain 3"/>
    <property type="match status" value="1"/>
</dbReference>
<keyword evidence="1" id="KW-0808">Transferase</keyword>
<name>A0A0P0Z8C0_9HYPH</name>
<protein>
    <recommendedName>
        <fullName evidence="4">L-carnitine dehydratase/bile acid-inducible protein F</fullName>
    </recommendedName>
</protein>
<evidence type="ECO:0000313" key="3">
    <source>
        <dbReference type="EMBL" id="BAT30805.1"/>
    </source>
</evidence>
<feature type="region of interest" description="Disordered" evidence="2">
    <location>
        <begin position="351"/>
        <end position="371"/>
    </location>
</feature>
<reference evidence="3" key="1">
    <citation type="journal article" date="2015" name="Proc. Natl. Acad. Sci. U.S.A.">
        <title>Bacterial clade with the ribosomal RNA operon on a small plasmid rather than the chromosome.</title>
        <authorList>
            <person name="Anda M."/>
            <person name="Ohtsubo Y."/>
            <person name="Okubo T."/>
            <person name="Sugawara M."/>
            <person name="Nagata Y."/>
            <person name="Tsuda M."/>
            <person name="Minamisawa K."/>
            <person name="Mitsui H."/>
        </authorList>
    </citation>
    <scope>NUCLEOTIDE SEQUENCE</scope>
    <source>
        <strain evidence="3">DSM 15513</strain>
    </source>
</reference>
<evidence type="ECO:0008006" key="4">
    <source>
        <dbReference type="Google" id="ProtNLM"/>
    </source>
</evidence>
<dbReference type="InterPro" id="IPR003673">
    <property type="entry name" value="CoA-Trfase_fam_III"/>
</dbReference>
<accession>A0A0P0Z8C0</accession>
<dbReference type="SUPFAM" id="SSF89796">
    <property type="entry name" value="CoA-transferase family III (CaiB/BaiF)"/>
    <property type="match status" value="1"/>
</dbReference>
<dbReference type="EMBL" id="LC066395">
    <property type="protein sequence ID" value="BAT30805.1"/>
    <property type="molecule type" value="Genomic_DNA"/>
</dbReference>
<evidence type="ECO:0000256" key="2">
    <source>
        <dbReference type="SAM" id="MobiDB-lite"/>
    </source>
</evidence>
<organism evidence="3">
    <name type="scientific">Fulvimarina pelagi</name>
    <dbReference type="NCBI Taxonomy" id="217511"/>
    <lineage>
        <taxon>Bacteria</taxon>
        <taxon>Pseudomonadati</taxon>
        <taxon>Pseudomonadota</taxon>
        <taxon>Alphaproteobacteria</taxon>
        <taxon>Hyphomicrobiales</taxon>
        <taxon>Aurantimonadaceae</taxon>
        <taxon>Fulvimarina</taxon>
    </lineage>
</organism>
<dbReference type="AlphaFoldDB" id="A0A0P0Z8C0"/>
<dbReference type="RefSeq" id="WP_007067727.1">
    <property type="nucleotide sequence ID" value="NZ_BBWO01000012.1"/>
</dbReference>
<dbReference type="InterPro" id="IPR023606">
    <property type="entry name" value="CoA-Trfase_III_dom_1_sf"/>
</dbReference>
<dbReference type="GO" id="GO:0008410">
    <property type="term" value="F:CoA-transferase activity"/>
    <property type="evidence" value="ECO:0007669"/>
    <property type="project" value="TreeGrafter"/>
</dbReference>
<dbReference type="OrthoDB" id="9806585at2"/>
<dbReference type="InterPro" id="IPR050483">
    <property type="entry name" value="CoA-transferase_III_domain"/>
</dbReference>
<evidence type="ECO:0000256" key="1">
    <source>
        <dbReference type="ARBA" id="ARBA00022679"/>
    </source>
</evidence>
<dbReference type="InterPro" id="IPR044855">
    <property type="entry name" value="CoA-Trfase_III_dom3_sf"/>
</dbReference>
<dbReference type="PANTHER" id="PTHR48207:SF4">
    <property type="entry name" value="BLL6097 PROTEIN"/>
    <property type="match status" value="1"/>
</dbReference>
<sequence>MAGPLSGVRIVDFTTMIAGPLATMTLADQGAEVIKIERPDGGDLSRQVAEQRNGFSASFLQNNRGKRSVALDLKTPAGLKAALKIAETADVVVENFRPGVAERIGIGYEVVRQRNPRVIYASIAGFGVTGDWAQRPVYDPLIQALSGLASVQGGDGPRPRLVRTIVPDKVTAIQTAQAITAALFARERSGEGNRLTISMLDTIVAFLFSSDMSGHTFIGAETEEHEPDDRDPDEAQSFVELIYQTANGWMAVSAHTDKTWKGLSAAVGRPEWLRDERFATVSAREINKRARLELTQAALIEDTTEHWMRRLTEHDVPCAPVLKRGEMIYHPQIEANGTVVELTHPQAGPIRQARSPARFSETPLDAPSPARALGADTRSVLAEAGYDDAAIADLFASGAAAEPDGDMG</sequence>